<evidence type="ECO:0000259" key="1">
    <source>
        <dbReference type="Pfam" id="PF20056"/>
    </source>
</evidence>
<sequence length="85" mass="9533">MQKLGDIRKHFFLTTGMAKHAGVDLGEAIHDGHLTREGYAECVTRCRHCTNPGHCAEWLPEAQDGDPVPDYCENRAIFHELKKTG</sequence>
<dbReference type="InterPro" id="IPR045601">
    <property type="entry name" value="DUF6455"/>
</dbReference>
<dbReference type="Pfam" id="PF20056">
    <property type="entry name" value="DUF6455"/>
    <property type="match status" value="1"/>
</dbReference>
<gene>
    <name evidence="2" type="ORF">HCZ30_05845</name>
</gene>
<dbReference type="RefSeq" id="WP_167637350.1">
    <property type="nucleotide sequence ID" value="NZ_JAATOP010000003.1"/>
</dbReference>
<feature type="domain" description="DUF6455" evidence="1">
    <location>
        <begin position="1"/>
        <end position="83"/>
    </location>
</feature>
<reference evidence="2 3" key="1">
    <citation type="submission" date="2020-03" db="EMBL/GenBank/DDBJ databases">
        <title>Bacterial isolates of synthetic phycosphere.</title>
        <authorList>
            <person name="Fu H."/>
            <person name="Moran M.A."/>
        </authorList>
    </citation>
    <scope>NUCLEOTIDE SEQUENCE [LARGE SCALE GENOMIC DNA]</scope>
    <source>
        <strain evidence="2 3">HF1</strain>
    </source>
</reference>
<proteinExistence type="predicted"/>
<keyword evidence="3" id="KW-1185">Reference proteome</keyword>
<name>A0ABX0VXL5_9RHOB</name>
<accession>A0ABX0VXL5</accession>
<comment type="caution">
    <text evidence="2">The sequence shown here is derived from an EMBL/GenBank/DDBJ whole genome shotgun (WGS) entry which is preliminary data.</text>
</comment>
<dbReference type="Proteomes" id="UP000709466">
    <property type="component" value="Unassembled WGS sequence"/>
</dbReference>
<dbReference type="EMBL" id="JAATOP010000003">
    <property type="protein sequence ID" value="NIY71957.1"/>
    <property type="molecule type" value="Genomic_DNA"/>
</dbReference>
<evidence type="ECO:0000313" key="3">
    <source>
        <dbReference type="Proteomes" id="UP000709466"/>
    </source>
</evidence>
<organism evidence="2 3">
    <name type="scientific">Marivivens donghaensis</name>
    <dbReference type="NCBI Taxonomy" id="1699413"/>
    <lineage>
        <taxon>Bacteria</taxon>
        <taxon>Pseudomonadati</taxon>
        <taxon>Pseudomonadota</taxon>
        <taxon>Alphaproteobacteria</taxon>
        <taxon>Rhodobacterales</taxon>
        <taxon>Paracoccaceae</taxon>
        <taxon>Marivivens group</taxon>
        <taxon>Marivivens</taxon>
    </lineage>
</organism>
<protein>
    <recommendedName>
        <fullName evidence="1">DUF6455 domain-containing protein</fullName>
    </recommendedName>
</protein>
<evidence type="ECO:0000313" key="2">
    <source>
        <dbReference type="EMBL" id="NIY71957.1"/>
    </source>
</evidence>